<gene>
    <name evidence="2" type="ORF">Megvenef_00785</name>
</gene>
<evidence type="ECO:0000313" key="2">
    <source>
        <dbReference type="EMBL" id="MEA0970816.1"/>
    </source>
</evidence>
<name>A0ABU5NCA7_9RICK</name>
<dbReference type="Proteomes" id="UP001291687">
    <property type="component" value="Unassembled WGS sequence"/>
</dbReference>
<dbReference type="EMBL" id="JARJFB010000049">
    <property type="protein sequence ID" value="MEA0970816.1"/>
    <property type="molecule type" value="Genomic_DNA"/>
</dbReference>
<keyword evidence="3" id="KW-1185">Reference proteome</keyword>
<dbReference type="RefSeq" id="WP_322776718.1">
    <property type="nucleotide sequence ID" value="NZ_JARJFB010000049.1"/>
</dbReference>
<evidence type="ECO:0000313" key="3">
    <source>
        <dbReference type="Proteomes" id="UP001291687"/>
    </source>
</evidence>
<dbReference type="InterPro" id="IPR036065">
    <property type="entry name" value="BolA-like_sf"/>
</dbReference>
<accession>A0ABU5NCA7</accession>
<organism evidence="2 3">
    <name type="scientific">Candidatus Megaera venefica</name>
    <dbReference type="NCBI Taxonomy" id="2055910"/>
    <lineage>
        <taxon>Bacteria</taxon>
        <taxon>Pseudomonadati</taxon>
        <taxon>Pseudomonadota</taxon>
        <taxon>Alphaproteobacteria</taxon>
        <taxon>Rickettsiales</taxon>
        <taxon>Rickettsiaceae</taxon>
        <taxon>Candidatus Megaera</taxon>
    </lineage>
</organism>
<dbReference type="Gene3D" id="3.30.300.90">
    <property type="entry name" value="BolA-like"/>
    <property type="match status" value="1"/>
</dbReference>
<dbReference type="SUPFAM" id="SSF82657">
    <property type="entry name" value="BolA-like"/>
    <property type="match status" value="1"/>
</dbReference>
<comment type="caution">
    <text evidence="2">The sequence shown here is derived from an EMBL/GenBank/DDBJ whole genome shotgun (WGS) entry which is preliminary data.</text>
</comment>
<dbReference type="InterPro" id="IPR052275">
    <property type="entry name" value="Mt_Fe-S_assembly_factor"/>
</dbReference>
<evidence type="ECO:0000256" key="1">
    <source>
        <dbReference type="RuleBase" id="RU003860"/>
    </source>
</evidence>
<dbReference type="InterPro" id="IPR002634">
    <property type="entry name" value="BolA"/>
</dbReference>
<proteinExistence type="inferred from homology"/>
<protein>
    <submittedName>
        <fullName evidence="2">BolA family transcriptional regulator</fullName>
    </submittedName>
</protein>
<comment type="similarity">
    <text evidence="1">Belongs to the BolA/IbaG family.</text>
</comment>
<dbReference type="PANTHER" id="PTHR46188:SF1">
    <property type="entry name" value="BOLA-LIKE PROTEIN 3"/>
    <property type="match status" value="1"/>
</dbReference>
<dbReference type="PIRSF" id="PIRSF003113">
    <property type="entry name" value="BolA"/>
    <property type="match status" value="1"/>
</dbReference>
<dbReference type="PANTHER" id="PTHR46188">
    <property type="entry name" value="BOLA-LIKE PROTEIN 3"/>
    <property type="match status" value="1"/>
</dbReference>
<dbReference type="Pfam" id="PF01722">
    <property type="entry name" value="BolA"/>
    <property type="match status" value="1"/>
</dbReference>
<sequence>MAISETKLQSILQNSFPNAKIKITDTAGDQDHYALEITSNVFKDLPLIKQHRLVKEALAEVLVKELHAISIKTKAEN</sequence>
<reference evidence="2 3" key="1">
    <citation type="submission" date="2023-03" db="EMBL/GenBank/DDBJ databases">
        <title>Host association and intracellularity evolved multiple times independently in the Rickettsiales.</title>
        <authorList>
            <person name="Castelli M."/>
            <person name="Nardi T."/>
            <person name="Gammuto L."/>
            <person name="Bellinzona G."/>
            <person name="Sabaneyeva E."/>
            <person name="Potekhin A."/>
            <person name="Serra V."/>
            <person name="Petroni G."/>
            <person name="Sassera D."/>
        </authorList>
    </citation>
    <scope>NUCLEOTIDE SEQUENCE [LARGE SCALE GENOMIC DNA]</scope>
    <source>
        <strain evidence="2 3">Sr 2-6</strain>
    </source>
</reference>